<protein>
    <recommendedName>
        <fullName evidence="4">Integral membrane protein</fullName>
    </recommendedName>
</protein>
<gene>
    <name evidence="2" type="ORF">ACFPJ6_10880</name>
</gene>
<comment type="caution">
    <text evidence="2">The sequence shown here is derived from an EMBL/GenBank/DDBJ whole genome shotgun (WGS) entry which is preliminary data.</text>
</comment>
<keyword evidence="1" id="KW-0812">Transmembrane</keyword>
<evidence type="ECO:0008006" key="4">
    <source>
        <dbReference type="Google" id="ProtNLM"/>
    </source>
</evidence>
<feature type="transmembrane region" description="Helical" evidence="1">
    <location>
        <begin position="25"/>
        <end position="46"/>
    </location>
</feature>
<evidence type="ECO:0000256" key="1">
    <source>
        <dbReference type="SAM" id="Phobius"/>
    </source>
</evidence>
<feature type="transmembrane region" description="Helical" evidence="1">
    <location>
        <begin position="190"/>
        <end position="207"/>
    </location>
</feature>
<evidence type="ECO:0000313" key="3">
    <source>
        <dbReference type="Proteomes" id="UP001596122"/>
    </source>
</evidence>
<dbReference type="Proteomes" id="UP001596122">
    <property type="component" value="Unassembled WGS sequence"/>
</dbReference>
<dbReference type="EMBL" id="JBHSLD010000009">
    <property type="protein sequence ID" value="MFC5381296.1"/>
    <property type="molecule type" value="Genomic_DNA"/>
</dbReference>
<sequence length="248" mass="26062">MASDASEAAVPAAAATAVLPRRWVVVRWALVALWVVAAVAVLAVGAQRSSVEDLERAVAAGRVDAVQVRGGLGDAEAGSATQEAVWRDGLLRRYTEVVVSRDDGITWVDGDRPVVDDDLGTLVRQLAPEVEVVRAGPDPSSGDAVGPGTGSPLTTYRVPSPVGWLLGLGWLLHVALLVEGPAPRTGTRWGWFWVLFPPLGPLVHALVGMRRAGDADVRRRPALPRGLTGGWAFLLNLVVTSAAGLSQL</sequence>
<keyword evidence="1" id="KW-0472">Membrane</keyword>
<name>A0ABW0GR15_9MICO</name>
<evidence type="ECO:0000313" key="2">
    <source>
        <dbReference type="EMBL" id="MFC5381296.1"/>
    </source>
</evidence>
<keyword evidence="1" id="KW-1133">Transmembrane helix</keyword>
<organism evidence="2 3">
    <name type="scientific">Aquipuribacter nitratireducens</name>
    <dbReference type="NCBI Taxonomy" id="650104"/>
    <lineage>
        <taxon>Bacteria</taxon>
        <taxon>Bacillati</taxon>
        <taxon>Actinomycetota</taxon>
        <taxon>Actinomycetes</taxon>
        <taxon>Micrococcales</taxon>
        <taxon>Intrasporangiaceae</taxon>
        <taxon>Aquipuribacter</taxon>
    </lineage>
</organism>
<feature type="transmembrane region" description="Helical" evidence="1">
    <location>
        <begin position="227"/>
        <end position="245"/>
    </location>
</feature>
<proteinExistence type="predicted"/>
<dbReference type="RefSeq" id="WP_340269188.1">
    <property type="nucleotide sequence ID" value="NZ_JBBEOG010000004.1"/>
</dbReference>
<reference evidence="3" key="1">
    <citation type="journal article" date="2019" name="Int. J. Syst. Evol. Microbiol.">
        <title>The Global Catalogue of Microorganisms (GCM) 10K type strain sequencing project: providing services to taxonomists for standard genome sequencing and annotation.</title>
        <authorList>
            <consortium name="The Broad Institute Genomics Platform"/>
            <consortium name="The Broad Institute Genome Sequencing Center for Infectious Disease"/>
            <person name="Wu L."/>
            <person name="Ma J."/>
        </authorList>
    </citation>
    <scope>NUCLEOTIDE SEQUENCE [LARGE SCALE GENOMIC DNA]</scope>
    <source>
        <strain evidence="3">CCUG 43114</strain>
    </source>
</reference>
<keyword evidence="3" id="KW-1185">Reference proteome</keyword>
<feature type="transmembrane region" description="Helical" evidence="1">
    <location>
        <begin position="162"/>
        <end position="178"/>
    </location>
</feature>
<accession>A0ABW0GR15</accession>